<evidence type="ECO:0000256" key="5">
    <source>
        <dbReference type="ARBA" id="ARBA00023136"/>
    </source>
</evidence>
<evidence type="ECO:0000256" key="6">
    <source>
        <dbReference type="ARBA" id="ARBA00023237"/>
    </source>
</evidence>
<evidence type="ECO:0000259" key="8">
    <source>
        <dbReference type="Pfam" id="PF07715"/>
    </source>
</evidence>
<dbReference type="PANTHER" id="PTHR30069">
    <property type="entry name" value="TONB-DEPENDENT OUTER MEMBRANE RECEPTOR"/>
    <property type="match status" value="1"/>
</dbReference>
<dbReference type="AlphaFoldDB" id="A0A644ZBA7"/>
<dbReference type="Pfam" id="PF00593">
    <property type="entry name" value="TonB_dep_Rec_b-barrel"/>
    <property type="match status" value="1"/>
</dbReference>
<keyword evidence="5" id="KW-0472">Membrane</keyword>
<feature type="domain" description="TonB-dependent receptor-like beta-barrel" evidence="7">
    <location>
        <begin position="365"/>
        <end position="757"/>
    </location>
</feature>
<evidence type="ECO:0000256" key="4">
    <source>
        <dbReference type="ARBA" id="ARBA00023077"/>
    </source>
</evidence>
<dbReference type="SUPFAM" id="SSF56935">
    <property type="entry name" value="Porins"/>
    <property type="match status" value="1"/>
</dbReference>
<reference evidence="9" key="1">
    <citation type="submission" date="2019-08" db="EMBL/GenBank/DDBJ databases">
        <authorList>
            <person name="Kucharzyk K."/>
            <person name="Murdoch R.W."/>
            <person name="Higgins S."/>
            <person name="Loffler F."/>
        </authorList>
    </citation>
    <scope>NUCLEOTIDE SEQUENCE</scope>
</reference>
<gene>
    <name evidence="9" type="primary">btuB_73</name>
    <name evidence="9" type="ORF">SDC9_84797</name>
</gene>
<proteinExistence type="predicted"/>
<dbReference type="Pfam" id="PF07715">
    <property type="entry name" value="Plug"/>
    <property type="match status" value="1"/>
</dbReference>
<dbReference type="InterPro" id="IPR036942">
    <property type="entry name" value="Beta-barrel_TonB_sf"/>
</dbReference>
<evidence type="ECO:0000256" key="3">
    <source>
        <dbReference type="ARBA" id="ARBA00022692"/>
    </source>
</evidence>
<dbReference type="GO" id="GO:0009279">
    <property type="term" value="C:cell outer membrane"/>
    <property type="evidence" value="ECO:0007669"/>
    <property type="project" value="UniProtKB-SubCell"/>
</dbReference>
<evidence type="ECO:0000259" key="7">
    <source>
        <dbReference type="Pfam" id="PF00593"/>
    </source>
</evidence>
<name>A0A644ZBA7_9ZZZZ</name>
<accession>A0A644ZBA7</accession>
<keyword evidence="3" id="KW-0812">Transmembrane</keyword>
<dbReference type="PANTHER" id="PTHR30069:SF57">
    <property type="entry name" value="TONB-DEPENDENT RECEPTOR"/>
    <property type="match status" value="1"/>
</dbReference>
<dbReference type="SUPFAM" id="SSF49464">
    <property type="entry name" value="Carboxypeptidase regulatory domain-like"/>
    <property type="match status" value="1"/>
</dbReference>
<keyword evidence="6" id="KW-0998">Cell outer membrane</keyword>
<dbReference type="InterPro" id="IPR008969">
    <property type="entry name" value="CarboxyPept-like_regulatory"/>
</dbReference>
<organism evidence="9">
    <name type="scientific">bioreactor metagenome</name>
    <dbReference type="NCBI Taxonomy" id="1076179"/>
    <lineage>
        <taxon>unclassified sequences</taxon>
        <taxon>metagenomes</taxon>
        <taxon>ecological metagenomes</taxon>
    </lineage>
</organism>
<keyword evidence="4" id="KW-0798">TonB box</keyword>
<evidence type="ECO:0000313" key="9">
    <source>
        <dbReference type="EMBL" id="MPM38170.1"/>
    </source>
</evidence>
<dbReference type="EMBL" id="VSSQ01008194">
    <property type="protein sequence ID" value="MPM38170.1"/>
    <property type="molecule type" value="Genomic_DNA"/>
</dbReference>
<comment type="caution">
    <text evidence="9">The sequence shown here is derived from an EMBL/GenBank/DDBJ whole genome shotgun (WGS) entry which is preliminary data.</text>
</comment>
<dbReference type="Gene3D" id="2.170.130.10">
    <property type="entry name" value="TonB-dependent receptor, plug domain"/>
    <property type="match status" value="1"/>
</dbReference>
<dbReference type="InterPro" id="IPR039426">
    <property type="entry name" value="TonB-dep_rcpt-like"/>
</dbReference>
<dbReference type="PROSITE" id="PS52016">
    <property type="entry name" value="TONB_DEPENDENT_REC_3"/>
    <property type="match status" value="1"/>
</dbReference>
<dbReference type="Gene3D" id="2.40.170.20">
    <property type="entry name" value="TonB-dependent receptor, beta-barrel domain"/>
    <property type="match status" value="1"/>
</dbReference>
<dbReference type="InterPro" id="IPR000531">
    <property type="entry name" value="Beta-barrel_TonB"/>
</dbReference>
<protein>
    <submittedName>
        <fullName evidence="9">Vitamin B12 transporter BtuB</fullName>
    </submittedName>
</protein>
<dbReference type="InterPro" id="IPR037066">
    <property type="entry name" value="Plug_dom_sf"/>
</dbReference>
<dbReference type="Gene3D" id="2.60.40.1120">
    <property type="entry name" value="Carboxypeptidase-like, regulatory domain"/>
    <property type="match status" value="1"/>
</dbReference>
<dbReference type="InterPro" id="IPR012910">
    <property type="entry name" value="Plug_dom"/>
</dbReference>
<evidence type="ECO:0000256" key="1">
    <source>
        <dbReference type="ARBA" id="ARBA00004571"/>
    </source>
</evidence>
<evidence type="ECO:0000256" key="2">
    <source>
        <dbReference type="ARBA" id="ARBA00022448"/>
    </source>
</evidence>
<dbReference type="GO" id="GO:0015344">
    <property type="term" value="F:siderophore uptake transmembrane transporter activity"/>
    <property type="evidence" value="ECO:0007669"/>
    <property type="project" value="TreeGrafter"/>
</dbReference>
<comment type="subcellular location">
    <subcellularLocation>
        <location evidence="1">Cell outer membrane</location>
        <topology evidence="1">Multi-pass membrane protein</topology>
    </subcellularLocation>
</comment>
<dbReference type="Pfam" id="PF13715">
    <property type="entry name" value="CarbopepD_reg_2"/>
    <property type="match status" value="1"/>
</dbReference>
<keyword evidence="2" id="KW-0813">Transport</keyword>
<feature type="domain" description="TonB-dependent receptor plug" evidence="8">
    <location>
        <begin position="123"/>
        <end position="228"/>
    </location>
</feature>
<dbReference type="GO" id="GO:0044718">
    <property type="term" value="P:siderophore transmembrane transport"/>
    <property type="evidence" value="ECO:0007669"/>
    <property type="project" value="TreeGrafter"/>
</dbReference>
<sequence>MKKTVYVAIAALWLSINSLYAQKTDSNVFGDVQSNGVHVPFVTIAVKGTTIGTTTDETGHYMLTNLPAGRQTLVAQSVGYKSQEKVVEIEAGRSIEINFKIEEEIMHLDDVVVTGTRTFKRRTETPIVVNVLDAKSLDAVQACNISEGLRFQPGLRVETDCQTCSYTQLRMNGLGGGYSQILINGRPVFSPLIGLYGMEQIPANMVERIEVVRGGGSALYGSSAIGGTVNVITQIPTRSDYEVSFTTNSINGAAIDNVLTANTTMLSRNKKAGVSLFANRRVRDFYDHPGITLKNDGTTVIEKDNFSELPALESNSFGGNLIFTPTRGQKLEVNFSSLYEYRYGGEMIKKEAHLAEQSEERTHNILMGGLDYQINFNNDNSSFISYFAGQKTKRNHYTGLYPAPDDFDTPEEFAEAEAQHLKNPPYGYTSNHTLQAGAQFNHRLTNFIKGTNVLTVGTEYLLDDILDSIPHYQYGVDQTTKNAAAFLQSDWKLSNTFTVLTGVRADKHNLVNHVILSPRVSMLYRLKNYTQFRLTWGTGFRAPQAFDTDMHIAFAGGGVSRISLAPDLKEERSNSFSGSVNYDKATENYIYGFTLEGFYTKLNDAFHLQPVGRDEYGEQFEKQNGPGATVKGITLELRANYNKKVQLESGFTWQKSLHSEAVENIEGLEAKREFLRTPNDYGYAILSFFPVKNLNASVSSVYTGKMLLAKFSPNVALQSNEYRTSPSFTELSTKVGYTFELPLLDSGLEIFGGVKNIGNFYQNDFDNYRNRDSNYVWGPGLPRTFYVGFKVMAL</sequence>